<feature type="compositionally biased region" description="Low complexity" evidence="1">
    <location>
        <begin position="247"/>
        <end position="263"/>
    </location>
</feature>
<proteinExistence type="predicted"/>
<keyword evidence="2" id="KW-0812">Transmembrane</keyword>
<dbReference type="PATRIC" id="fig|1178515.4.peg.1794"/>
<organism evidence="3 4">
    <name type="scientific">Paenibacillus swuensis</name>
    <dbReference type="NCBI Taxonomy" id="1178515"/>
    <lineage>
        <taxon>Bacteria</taxon>
        <taxon>Bacillati</taxon>
        <taxon>Bacillota</taxon>
        <taxon>Bacilli</taxon>
        <taxon>Bacillales</taxon>
        <taxon>Paenibacillaceae</taxon>
        <taxon>Paenibacillus</taxon>
    </lineage>
</organism>
<dbReference type="AlphaFoldDB" id="A0A172TH77"/>
<dbReference type="OrthoDB" id="2628454at2"/>
<keyword evidence="2" id="KW-1133">Transmembrane helix</keyword>
<gene>
    <name evidence="3" type="ORF">SY83_08985</name>
</gene>
<dbReference type="KEGG" id="pswu:SY83_08985"/>
<dbReference type="Proteomes" id="UP000076927">
    <property type="component" value="Chromosome"/>
</dbReference>
<feature type="transmembrane region" description="Helical" evidence="2">
    <location>
        <begin position="21"/>
        <end position="45"/>
    </location>
</feature>
<reference evidence="3 4" key="1">
    <citation type="submission" date="2015-01" db="EMBL/GenBank/DDBJ databases">
        <title>Paenibacillus swuensis/DY6/whole genome sequencing.</title>
        <authorList>
            <person name="Kim M.K."/>
            <person name="Srinivasan S."/>
            <person name="Lee J.-J."/>
        </authorList>
    </citation>
    <scope>NUCLEOTIDE SEQUENCE [LARGE SCALE GENOMIC DNA]</scope>
    <source>
        <strain evidence="3 4">DY6</strain>
    </source>
</reference>
<sequence>MMKKRKRVNSGAKASKSSSVWKRWVIGGISTMALLVLCGAGYVYYQLQSISAGDILNRNKEAAASGATGNSSGTAVPKPLTGAVHKAGQLTDKPIETQDAMDVASILLKSGLSLKEIMYLQGKATDKLSNAKKLEMREMLLEKLDDNEITALRSVTTKYGKGLVILDPNYPIELVGVYDEKERAKIKADLEKKKPEGGTTAATSITTDKSGADSSKQTEEKDQHNVASSGKPEGSTVQASTKPVKPTAKPSGSGSKTGTTAGKKAADRKYESQLSSLRSSCRSKSSSLIGQIKSEAGGGGLSMKKLQGEYLPKIAAAEGSCDGRFESIMSKANKEYKANGWSTSSMGRWRAEYSEEKSNMQASAAAQLSSLMK</sequence>
<evidence type="ECO:0000313" key="3">
    <source>
        <dbReference type="EMBL" id="ANE46391.1"/>
    </source>
</evidence>
<dbReference type="STRING" id="1178515.SY83_08985"/>
<protein>
    <submittedName>
        <fullName evidence="3">Uncharacterized protein</fullName>
    </submittedName>
</protein>
<evidence type="ECO:0000313" key="4">
    <source>
        <dbReference type="Proteomes" id="UP000076927"/>
    </source>
</evidence>
<evidence type="ECO:0000256" key="2">
    <source>
        <dbReference type="SAM" id="Phobius"/>
    </source>
</evidence>
<name>A0A172TH77_9BACL</name>
<keyword evidence="4" id="KW-1185">Reference proteome</keyword>
<evidence type="ECO:0000256" key="1">
    <source>
        <dbReference type="SAM" id="MobiDB-lite"/>
    </source>
</evidence>
<feature type="compositionally biased region" description="Low complexity" evidence="1">
    <location>
        <begin position="272"/>
        <end position="288"/>
    </location>
</feature>
<feature type="region of interest" description="Disordered" evidence="1">
    <location>
        <begin position="189"/>
        <end position="303"/>
    </location>
</feature>
<dbReference type="EMBL" id="CP011388">
    <property type="protein sequence ID" value="ANE46391.1"/>
    <property type="molecule type" value="Genomic_DNA"/>
</dbReference>
<keyword evidence="2" id="KW-0472">Membrane</keyword>
<feature type="compositionally biased region" description="Polar residues" evidence="1">
    <location>
        <begin position="200"/>
        <end position="215"/>
    </location>
</feature>
<accession>A0A172TH77</accession>
<dbReference type="RefSeq" id="WP_068605931.1">
    <property type="nucleotide sequence ID" value="NZ_CP011388.1"/>
</dbReference>